<organism evidence="2 3">
    <name type="scientific">Drosophila arizonae</name>
    <name type="common">Fruit fly</name>
    <dbReference type="NCBI Taxonomy" id="7263"/>
    <lineage>
        <taxon>Eukaryota</taxon>
        <taxon>Metazoa</taxon>
        <taxon>Ecdysozoa</taxon>
        <taxon>Arthropoda</taxon>
        <taxon>Hexapoda</taxon>
        <taxon>Insecta</taxon>
        <taxon>Pterygota</taxon>
        <taxon>Neoptera</taxon>
        <taxon>Endopterygota</taxon>
        <taxon>Diptera</taxon>
        <taxon>Brachycera</taxon>
        <taxon>Muscomorpha</taxon>
        <taxon>Ephydroidea</taxon>
        <taxon>Drosophilidae</taxon>
        <taxon>Drosophila</taxon>
    </lineage>
</organism>
<name>A0ABM1PR09_DROAR</name>
<dbReference type="RefSeq" id="XP_017869645.1">
    <property type="nucleotide sequence ID" value="XM_018014156.1"/>
</dbReference>
<feature type="transmembrane region" description="Helical" evidence="1">
    <location>
        <begin position="79"/>
        <end position="103"/>
    </location>
</feature>
<evidence type="ECO:0000313" key="3">
    <source>
        <dbReference type="RefSeq" id="XP_017869645.1"/>
    </source>
</evidence>
<evidence type="ECO:0000313" key="2">
    <source>
        <dbReference type="Proteomes" id="UP000694904"/>
    </source>
</evidence>
<accession>A0ABM1PR09</accession>
<dbReference type="Proteomes" id="UP000694904">
    <property type="component" value="Chromosome X"/>
</dbReference>
<keyword evidence="1" id="KW-0472">Membrane</keyword>
<keyword evidence="1" id="KW-0812">Transmembrane</keyword>
<reference evidence="2" key="1">
    <citation type="journal article" date="1997" name="Nucleic Acids Res.">
        <title>tRNAscan-SE: a program for improved detection of transfer RNA genes in genomic sequence.</title>
        <authorList>
            <person name="Lowe T.M."/>
            <person name="Eddy S.R."/>
        </authorList>
    </citation>
    <scope>NUCLEOTIDE SEQUENCE [LARGE SCALE GENOMIC DNA]</scope>
</reference>
<dbReference type="SUPFAM" id="SSF52540">
    <property type="entry name" value="P-loop containing nucleoside triphosphate hydrolases"/>
    <property type="match status" value="1"/>
</dbReference>
<gene>
    <name evidence="3" type="primary">LOC108618227</name>
</gene>
<keyword evidence="2" id="KW-1185">Reference proteome</keyword>
<protein>
    <submittedName>
        <fullName evidence="3">Uncharacterized protein LOC108618227</fullName>
    </submittedName>
</protein>
<dbReference type="Gene3D" id="3.40.50.300">
    <property type="entry name" value="P-loop containing nucleotide triphosphate hydrolases"/>
    <property type="match status" value="1"/>
</dbReference>
<reference evidence="2" key="2">
    <citation type="journal article" date="2016" name="G3 (Bethesda)">
        <title>Genome Evolution in Three Species of Cactophilic Drosophila.</title>
        <authorList>
            <person name="Sanchez-Flores A."/>
            <person name="Penazola F."/>
            <person name="Carpinteyro-Ponce J."/>
            <person name="Nazario-Yepiz N."/>
            <person name="Abreu-Goodger C."/>
            <person name="Machado C.A."/>
            <person name="Markow T.A."/>
        </authorList>
    </citation>
    <scope>NUCLEOTIDE SEQUENCE [LARGE SCALE GENOMIC DNA]</scope>
</reference>
<proteinExistence type="predicted"/>
<keyword evidence="1" id="KW-1133">Transmembrane helix</keyword>
<dbReference type="GeneID" id="108618227"/>
<evidence type="ECO:0000256" key="1">
    <source>
        <dbReference type="SAM" id="Phobius"/>
    </source>
</evidence>
<reference evidence="3" key="3">
    <citation type="submission" date="2025-08" db="UniProtKB">
        <authorList>
            <consortium name="RefSeq"/>
        </authorList>
    </citation>
    <scope>IDENTIFICATION</scope>
    <source>
        <tissue evidence="3">Whole organism</tissue>
    </source>
</reference>
<sequence>MGVADTDKKPTKDTIDVRVPRPRYRSLFKRRTTQLSTSYLHFNLCSNLHRQWNRRRMRRLVLADKSDSLNRRKDFKQKLWSYFIYSLMPMLLVIGFSSFMTYYQNAEVFTKFMQRYTTQYQATVHNKLNYCDRTMPLQDMFEHIQGAVINQEIALKQLEQALANQSFQSIALVGTSGVGKTLTMRKLLEKYPWPENVQTIAWNDYELIDNDARYKAVGKTLGNLAHCGRNLIIIDNMAMCDLEYMASINSMVQSNSKVANGTNDSDKKHLTIIYVFNVNSMLPEELYSEQLKMLKQVETTAMIVYRMFGPKDLEACVRHEQRLLDLKMDERHIEDMVNTTDVKISGCKTVRAKVLVLGHPLMTEEKMHNKLKFIPDEGQ</sequence>
<dbReference type="InterPro" id="IPR027417">
    <property type="entry name" value="P-loop_NTPase"/>
</dbReference>